<organism evidence="3 4">
    <name type="scientific">Peribacillus butanolivorans</name>
    <dbReference type="NCBI Taxonomy" id="421767"/>
    <lineage>
        <taxon>Bacteria</taxon>
        <taxon>Bacillati</taxon>
        <taxon>Bacillota</taxon>
        <taxon>Bacilli</taxon>
        <taxon>Bacillales</taxon>
        <taxon>Bacillaceae</taxon>
        <taxon>Peribacillus</taxon>
    </lineage>
</organism>
<accession>A0AAX0S556</accession>
<gene>
    <name evidence="3" type="ORF">CN689_12380</name>
    <name evidence="2" type="ORF">DTO10_14775</name>
</gene>
<dbReference type="KEGG" id="pbut:DTO10_14775"/>
<dbReference type="EMBL" id="CP030926">
    <property type="protein sequence ID" value="AXN39517.1"/>
    <property type="molecule type" value="Genomic_DNA"/>
</dbReference>
<protein>
    <submittedName>
        <fullName evidence="3">Uncharacterized protein</fullName>
    </submittedName>
</protein>
<reference evidence="3 4" key="1">
    <citation type="submission" date="2017-09" db="EMBL/GenBank/DDBJ databases">
        <title>Large-scale bioinformatics analysis of Bacillus genomes uncovers conserved roles of natural products in bacterial physiology.</title>
        <authorList>
            <consortium name="Agbiome Team Llc"/>
            <person name="Bleich R.M."/>
            <person name="Kirk G.J."/>
            <person name="Santa Maria K.C."/>
            <person name="Allen S.E."/>
            <person name="Farag S."/>
            <person name="Shank E.A."/>
            <person name="Bowers A."/>
        </authorList>
    </citation>
    <scope>NUCLEOTIDE SEQUENCE [LARGE SCALE GENOMIC DNA]</scope>
    <source>
        <strain evidence="3 4">AFS003229</strain>
    </source>
</reference>
<proteinExistence type="predicted"/>
<reference evidence="2 5" key="2">
    <citation type="submission" date="2018-07" db="EMBL/GenBank/DDBJ databases">
        <title>The molecular basis for the intramolecular migration of carboxyl group in the catabolism of para-hydroxybenzoate via gentisate.</title>
        <authorList>
            <person name="Zhao H."/>
            <person name="Xu Y."/>
            <person name="Lin S."/>
            <person name="Spain J.C."/>
            <person name="Zhou N.-Y."/>
        </authorList>
    </citation>
    <scope>NUCLEOTIDE SEQUENCE [LARGE SCALE GENOMIC DNA]</scope>
    <source>
        <strain evidence="2 5">PHB-7a</strain>
    </source>
</reference>
<dbReference type="Proteomes" id="UP000220106">
    <property type="component" value="Unassembled WGS sequence"/>
</dbReference>
<keyword evidence="1" id="KW-0472">Membrane</keyword>
<evidence type="ECO:0000313" key="4">
    <source>
        <dbReference type="Proteomes" id="UP000220106"/>
    </source>
</evidence>
<evidence type="ECO:0000313" key="5">
    <source>
        <dbReference type="Proteomes" id="UP000260457"/>
    </source>
</evidence>
<keyword evidence="1" id="KW-0812">Transmembrane</keyword>
<dbReference type="EMBL" id="NUEQ01000020">
    <property type="protein sequence ID" value="PEJ33141.1"/>
    <property type="molecule type" value="Genomic_DNA"/>
</dbReference>
<evidence type="ECO:0000313" key="3">
    <source>
        <dbReference type="EMBL" id="PEJ33141.1"/>
    </source>
</evidence>
<name>A0AAX0S556_9BACI</name>
<dbReference type="Proteomes" id="UP000260457">
    <property type="component" value="Chromosome"/>
</dbReference>
<evidence type="ECO:0000256" key="1">
    <source>
        <dbReference type="SAM" id="Phobius"/>
    </source>
</evidence>
<sequence>MPDTFFYDLNSAFTLFADSILSRYKLSESPFSIIITMKVLYSSLLTDYGLVLYLANTLFFTIKFSMPIYGNTVPIASTKKTWS</sequence>
<evidence type="ECO:0000313" key="2">
    <source>
        <dbReference type="EMBL" id="AXN39517.1"/>
    </source>
</evidence>
<keyword evidence="1" id="KW-1133">Transmembrane helix</keyword>
<feature type="transmembrane region" description="Helical" evidence="1">
    <location>
        <begin position="31"/>
        <end position="55"/>
    </location>
</feature>
<dbReference type="AlphaFoldDB" id="A0AAX0S556"/>
<keyword evidence="5" id="KW-1185">Reference proteome</keyword>